<sequence length="226" mass="25211">MSFLTEFLKTRGGGADPSAPSSFGGLSDEQLEKHLKVDTYGDFTLTNAVRPAFDLRVVPKAGYRHDHFVDSSTGVRVPVLMAAASRENLFELFLDLLDPLGDEVDIVLESTHTAGKGGRNDRVREGIDLPVLKSALYDYEEEILDDGCLGIAVLNAKIPLEVQFDEHKLLVMYGQDLFEFEKILFEHRLTRDDGMKFVTEAEHVHSSTDELAEEFTRLAYDLSAEA</sequence>
<dbReference type="EMBL" id="WTPX01000048">
    <property type="protein sequence ID" value="NNJ25757.1"/>
    <property type="molecule type" value="Genomic_DNA"/>
</dbReference>
<keyword evidence="2" id="KW-1185">Reference proteome</keyword>
<organism evidence="1 2">
    <name type="scientific">Alienimonas chondri</name>
    <dbReference type="NCBI Taxonomy" id="2681879"/>
    <lineage>
        <taxon>Bacteria</taxon>
        <taxon>Pseudomonadati</taxon>
        <taxon>Planctomycetota</taxon>
        <taxon>Planctomycetia</taxon>
        <taxon>Planctomycetales</taxon>
        <taxon>Planctomycetaceae</taxon>
        <taxon>Alienimonas</taxon>
    </lineage>
</organism>
<evidence type="ECO:0000313" key="2">
    <source>
        <dbReference type="Proteomes" id="UP000609651"/>
    </source>
</evidence>
<dbReference type="RefSeq" id="WP_171186088.1">
    <property type="nucleotide sequence ID" value="NZ_WTPX01000048.1"/>
</dbReference>
<evidence type="ECO:0000313" key="1">
    <source>
        <dbReference type="EMBL" id="NNJ25757.1"/>
    </source>
</evidence>
<proteinExistence type="predicted"/>
<name>A0ABX1VEP3_9PLAN</name>
<dbReference type="Proteomes" id="UP000609651">
    <property type="component" value="Unassembled WGS sequence"/>
</dbReference>
<reference evidence="1 2" key="1">
    <citation type="journal article" date="2020" name="Syst. Appl. Microbiol.">
        <title>Alienimonas chondri sp. nov., a novel planctomycete isolated from the biofilm of the red alga Chondrus crispus.</title>
        <authorList>
            <person name="Vitorino I."/>
            <person name="Albuquerque L."/>
            <person name="Wiegand S."/>
            <person name="Kallscheuer N."/>
            <person name="da Costa M.S."/>
            <person name="Lobo-da-Cunha A."/>
            <person name="Jogler C."/>
            <person name="Lage O.M."/>
        </authorList>
    </citation>
    <scope>NUCLEOTIDE SEQUENCE [LARGE SCALE GENOMIC DNA]</scope>
    <source>
        <strain evidence="1 2">LzC2</strain>
    </source>
</reference>
<comment type="caution">
    <text evidence="1">The sequence shown here is derived from an EMBL/GenBank/DDBJ whole genome shotgun (WGS) entry which is preliminary data.</text>
</comment>
<accession>A0ABX1VEP3</accession>
<gene>
    <name evidence="1" type="ORF">LzC2_18310</name>
</gene>
<protein>
    <submittedName>
        <fullName evidence="1">Uncharacterized protein</fullName>
    </submittedName>
</protein>